<name>A0A3N4NNC2_9FLAO</name>
<dbReference type="AlphaFoldDB" id="A0A3N4NNC2"/>
<organism evidence="2 3">
    <name type="scientific">Aureibaculum marinum</name>
    <dbReference type="NCBI Taxonomy" id="2487930"/>
    <lineage>
        <taxon>Bacteria</taxon>
        <taxon>Pseudomonadati</taxon>
        <taxon>Bacteroidota</taxon>
        <taxon>Flavobacteriia</taxon>
        <taxon>Flavobacteriales</taxon>
        <taxon>Flavobacteriaceae</taxon>
        <taxon>Aureibaculum</taxon>
    </lineage>
</organism>
<dbReference type="PANTHER" id="PTHR38446">
    <property type="entry name" value="BLL0914 PROTEIN"/>
    <property type="match status" value="1"/>
</dbReference>
<dbReference type="OrthoDB" id="9803832at2"/>
<proteinExistence type="predicted"/>
<keyword evidence="1" id="KW-0812">Transmembrane</keyword>
<reference evidence="2 3" key="1">
    <citation type="submission" date="2018-11" db="EMBL/GenBank/DDBJ databases">
        <title>Aureibaculum marinum gen. nov., sp. nov., a member of the family Flavobacteriaceae isolated from the Bohai Sea.</title>
        <authorList>
            <person name="Ji X."/>
        </authorList>
    </citation>
    <scope>NUCLEOTIDE SEQUENCE [LARGE SCALE GENOMIC DNA]</scope>
    <source>
        <strain evidence="2 3">BH-SD17</strain>
    </source>
</reference>
<comment type="caution">
    <text evidence="2">The sequence shown here is derived from an EMBL/GenBank/DDBJ whole genome shotgun (WGS) entry which is preliminary data.</text>
</comment>
<dbReference type="Proteomes" id="UP000270856">
    <property type="component" value="Unassembled WGS sequence"/>
</dbReference>
<feature type="transmembrane region" description="Helical" evidence="1">
    <location>
        <begin position="6"/>
        <end position="26"/>
    </location>
</feature>
<evidence type="ECO:0000313" key="2">
    <source>
        <dbReference type="EMBL" id="RPD95987.1"/>
    </source>
</evidence>
<dbReference type="PANTHER" id="PTHR38446:SF1">
    <property type="entry name" value="BLL0914 PROTEIN"/>
    <property type="match status" value="1"/>
</dbReference>
<evidence type="ECO:0000313" key="3">
    <source>
        <dbReference type="Proteomes" id="UP000270856"/>
    </source>
</evidence>
<keyword evidence="1" id="KW-1133">Transmembrane helix</keyword>
<keyword evidence="3" id="KW-1185">Reference proteome</keyword>
<feature type="transmembrane region" description="Helical" evidence="1">
    <location>
        <begin position="47"/>
        <end position="69"/>
    </location>
</feature>
<gene>
    <name evidence="2" type="ORF">EGM88_10995</name>
</gene>
<keyword evidence="1" id="KW-0472">Membrane</keyword>
<dbReference type="EMBL" id="RPFJ01000014">
    <property type="protein sequence ID" value="RPD95987.1"/>
    <property type="molecule type" value="Genomic_DNA"/>
</dbReference>
<evidence type="ECO:0000256" key="1">
    <source>
        <dbReference type="SAM" id="Phobius"/>
    </source>
</evidence>
<protein>
    <submittedName>
        <fullName evidence="2">DUF1304 domain-containing protein</fullName>
    </submittedName>
</protein>
<dbReference type="RefSeq" id="WP_123898336.1">
    <property type="nucleotide sequence ID" value="NZ_RPFJ01000014.1"/>
</dbReference>
<dbReference type="Pfam" id="PF06993">
    <property type="entry name" value="DUF1304"/>
    <property type="match status" value="1"/>
</dbReference>
<feature type="transmembrane region" description="Helical" evidence="1">
    <location>
        <begin position="75"/>
        <end position="94"/>
    </location>
</feature>
<dbReference type="InterPro" id="IPR009732">
    <property type="entry name" value="DUF1304"/>
</dbReference>
<accession>A0A3N4NNC2</accession>
<sequence length="119" mass="13276">MKTVQIILIIIVALLHFYFLILEMFLWTKPQGLKAFGLPKKLAEQTIVLGANQGLYNGFLAAGLIWSLVSQDFTNQIATFFLSCVIIAGVYGAYSTKKIKLFYIQSVPAILALIVTLQY</sequence>